<feature type="transmembrane region" description="Helical" evidence="2">
    <location>
        <begin position="180"/>
        <end position="199"/>
    </location>
</feature>
<dbReference type="Proteomes" id="UP001595765">
    <property type="component" value="Unassembled WGS sequence"/>
</dbReference>
<keyword evidence="2" id="KW-1133">Transmembrane helix</keyword>
<evidence type="ECO:0000256" key="2">
    <source>
        <dbReference type="SAM" id="Phobius"/>
    </source>
</evidence>
<gene>
    <name evidence="3" type="ORF">ACFO3J_15170</name>
</gene>
<evidence type="ECO:0000313" key="3">
    <source>
        <dbReference type="EMBL" id="MFC4032820.1"/>
    </source>
</evidence>
<accession>A0ABV8HLD1</accession>
<dbReference type="InterPro" id="IPR021235">
    <property type="entry name" value="DUF2637"/>
</dbReference>
<feature type="region of interest" description="Disordered" evidence="1">
    <location>
        <begin position="54"/>
        <end position="75"/>
    </location>
</feature>
<dbReference type="EMBL" id="JBHSBB010000010">
    <property type="protein sequence ID" value="MFC4032820.1"/>
    <property type="molecule type" value="Genomic_DNA"/>
</dbReference>
<feature type="compositionally biased region" description="Basic residues" evidence="1">
    <location>
        <begin position="59"/>
        <end position="75"/>
    </location>
</feature>
<sequence length="218" mass="24104">MYEYDEYPLIAPDLFAPDPGPAPDYPPAAPAEDTLSHWDLEVEFEQLFQQPFEEEAPRGHRSAASRMDRRRRRRPSVRPRWPLRLGVAIAGTTAVVASTVSVLGAMVSYDPLRELASPTAHSLASSWPLLVYGPWFAACLSILQAAAHRREVRAAWIAVIVFSAIAMALCIAHAPRTLTAIATAGLPPVSALASFHLLCRQITLLHPRHAKIPRQRKH</sequence>
<feature type="transmembrane region" description="Helical" evidence="2">
    <location>
        <begin position="81"/>
        <end position="109"/>
    </location>
</feature>
<name>A0ABV8HLD1_9ACTN</name>
<proteinExistence type="predicted"/>
<feature type="transmembrane region" description="Helical" evidence="2">
    <location>
        <begin position="154"/>
        <end position="174"/>
    </location>
</feature>
<evidence type="ECO:0000313" key="4">
    <source>
        <dbReference type="Proteomes" id="UP001595765"/>
    </source>
</evidence>
<keyword evidence="4" id="KW-1185">Reference proteome</keyword>
<comment type="caution">
    <text evidence="3">The sequence shown here is derived from an EMBL/GenBank/DDBJ whole genome shotgun (WGS) entry which is preliminary data.</text>
</comment>
<keyword evidence="2" id="KW-0472">Membrane</keyword>
<reference evidence="4" key="1">
    <citation type="journal article" date="2019" name="Int. J. Syst. Evol. Microbiol.">
        <title>The Global Catalogue of Microorganisms (GCM) 10K type strain sequencing project: providing services to taxonomists for standard genome sequencing and annotation.</title>
        <authorList>
            <consortium name="The Broad Institute Genomics Platform"/>
            <consortium name="The Broad Institute Genome Sequencing Center for Infectious Disease"/>
            <person name="Wu L."/>
            <person name="Ma J."/>
        </authorList>
    </citation>
    <scope>NUCLEOTIDE SEQUENCE [LARGE SCALE GENOMIC DNA]</scope>
    <source>
        <strain evidence="4">CGMCC 4.7237</strain>
    </source>
</reference>
<protein>
    <submittedName>
        <fullName evidence="3">DUF2637 domain-containing protein</fullName>
    </submittedName>
</protein>
<keyword evidence="2" id="KW-0812">Transmembrane</keyword>
<dbReference type="Pfam" id="PF10935">
    <property type="entry name" value="DUF2637"/>
    <property type="match status" value="1"/>
</dbReference>
<feature type="transmembrane region" description="Helical" evidence="2">
    <location>
        <begin position="129"/>
        <end position="147"/>
    </location>
</feature>
<evidence type="ECO:0000256" key="1">
    <source>
        <dbReference type="SAM" id="MobiDB-lite"/>
    </source>
</evidence>
<organism evidence="3 4">
    <name type="scientific">Streptomyces polygonati</name>
    <dbReference type="NCBI Taxonomy" id="1617087"/>
    <lineage>
        <taxon>Bacteria</taxon>
        <taxon>Bacillati</taxon>
        <taxon>Actinomycetota</taxon>
        <taxon>Actinomycetes</taxon>
        <taxon>Kitasatosporales</taxon>
        <taxon>Streptomycetaceae</taxon>
        <taxon>Streptomyces</taxon>
    </lineage>
</organism>
<dbReference type="RefSeq" id="WP_386429915.1">
    <property type="nucleotide sequence ID" value="NZ_JBHSBB010000010.1"/>
</dbReference>